<reference evidence="3 4" key="2">
    <citation type="submission" date="2021-10" db="EMBL/GenBank/DDBJ databases">
        <authorList>
            <person name="Piombo E."/>
        </authorList>
    </citation>
    <scope>NUCLEOTIDE SEQUENCE [LARGE SCALE GENOMIC DNA]</scope>
</reference>
<dbReference type="GO" id="GO:0006508">
    <property type="term" value="P:proteolysis"/>
    <property type="evidence" value="ECO:0007669"/>
    <property type="project" value="InterPro"/>
</dbReference>
<proteinExistence type="inferred from homology"/>
<name>A0A9P0EPJ8_9HYPO</name>
<dbReference type="Pfam" id="PF00656">
    <property type="entry name" value="Peptidase_C14"/>
    <property type="match status" value="1"/>
</dbReference>
<comment type="similarity">
    <text evidence="1">Belongs to the peptidase C14B family.</text>
</comment>
<dbReference type="AlphaFoldDB" id="A0A9P0EPJ8"/>
<dbReference type="InterPro" id="IPR011600">
    <property type="entry name" value="Pept_C14_caspase"/>
</dbReference>
<dbReference type="OrthoDB" id="3223806at2759"/>
<evidence type="ECO:0000259" key="2">
    <source>
        <dbReference type="Pfam" id="PF00656"/>
    </source>
</evidence>
<keyword evidence="4" id="KW-1185">Reference proteome</keyword>
<dbReference type="GO" id="GO:0005737">
    <property type="term" value="C:cytoplasm"/>
    <property type="evidence" value="ECO:0007669"/>
    <property type="project" value="TreeGrafter"/>
</dbReference>
<gene>
    <name evidence="3" type="ORF">CSOL1703_00006166</name>
</gene>
<dbReference type="Proteomes" id="UP000775872">
    <property type="component" value="Unassembled WGS sequence"/>
</dbReference>
<evidence type="ECO:0000313" key="3">
    <source>
        <dbReference type="EMBL" id="CAH0056229.1"/>
    </source>
</evidence>
<dbReference type="PANTHER" id="PTHR48104:SF30">
    <property type="entry name" value="METACASPASE-1"/>
    <property type="match status" value="1"/>
</dbReference>
<evidence type="ECO:0000256" key="1">
    <source>
        <dbReference type="ARBA" id="ARBA00009005"/>
    </source>
</evidence>
<sequence length="680" mass="76679">MTQAIPQGNHHAILIGINAYTERPLQGSVNDVQSIKAIFEDRLNSVKIQLLTATLGEGNQPFIENREALPTRGNVVAAFNNTIRDATAGDYVYIHYSGHGTIVRPSLDPEDMFSLPGKSLAKLLNRMIDNGLILTIVLDCCFSAAVYRDDDEPLSQTKLLGIRCLELINTSHRDPSYVEDYNKALGWVSGYRNADMLPNWMLDPSRYSMLIAAGPHEIAKEVTAGGQNFGKLSYFIREAFRGERGLGIRQRDLCRHIQARFFEEFKDPEARQTPCLLGNKELGFFGQNKGADLGNEGLQHRKLSVVRDPHDAKRMILQAGQAHGVRLGDEFVVCVSQSNPASFKDGSTSQVILSVVETYAVTSILKPKHPDCTESDLFQKRSGDSRMTVMSSTRLCLEEFSVLLDASLSRELDPWHEALSSHFLKLYKTGSAIPYCFHISITCDETERPLKIQLIDSHGQEYINIPPMLYDRTNISDLASIVQHLAKHLFVKNLSYPLPSLDKSWYTWRESFDVFIMAKNSSVRYEPGQSIEVEEDPRSKRPAIDIRLRNNGSSDLFVYIYNVGPQWEVEHIHHATFEILFSESKRVANGGFQRCMSKKLRTTVPDAIRKSGQQFCDDTIKVIVTSHWTSFDIFEQPALYVLQERRSQSHGERSVNLGHEKWAAFDFPVRTKITVDGGTA</sequence>
<reference evidence="4" key="1">
    <citation type="submission" date="2019-06" db="EMBL/GenBank/DDBJ databases">
        <authorList>
            <person name="Broberg M."/>
        </authorList>
    </citation>
    <scope>NUCLEOTIDE SEQUENCE [LARGE SCALE GENOMIC DNA]</scope>
</reference>
<organism evidence="3 4">
    <name type="scientific">Clonostachys solani</name>
    <dbReference type="NCBI Taxonomy" id="160281"/>
    <lineage>
        <taxon>Eukaryota</taxon>
        <taxon>Fungi</taxon>
        <taxon>Dikarya</taxon>
        <taxon>Ascomycota</taxon>
        <taxon>Pezizomycotina</taxon>
        <taxon>Sordariomycetes</taxon>
        <taxon>Hypocreomycetidae</taxon>
        <taxon>Hypocreales</taxon>
        <taxon>Bionectriaceae</taxon>
        <taxon>Clonostachys</taxon>
    </lineage>
</organism>
<evidence type="ECO:0000313" key="4">
    <source>
        <dbReference type="Proteomes" id="UP000775872"/>
    </source>
</evidence>
<dbReference type="Gene3D" id="3.40.50.1460">
    <property type="match status" value="1"/>
</dbReference>
<dbReference type="PANTHER" id="PTHR48104">
    <property type="entry name" value="METACASPASE-4"/>
    <property type="match status" value="1"/>
</dbReference>
<dbReference type="GO" id="GO:0004197">
    <property type="term" value="F:cysteine-type endopeptidase activity"/>
    <property type="evidence" value="ECO:0007669"/>
    <property type="project" value="InterPro"/>
</dbReference>
<comment type="caution">
    <text evidence="3">The sequence shown here is derived from an EMBL/GenBank/DDBJ whole genome shotgun (WGS) entry which is preliminary data.</text>
</comment>
<protein>
    <recommendedName>
        <fullName evidence="2">Peptidase C14 caspase domain-containing protein</fullName>
    </recommendedName>
</protein>
<feature type="domain" description="Peptidase C14 caspase" evidence="2">
    <location>
        <begin position="10"/>
        <end position="151"/>
    </location>
</feature>
<dbReference type="EMBL" id="CABFOC020000063">
    <property type="protein sequence ID" value="CAH0056229.1"/>
    <property type="molecule type" value="Genomic_DNA"/>
</dbReference>
<dbReference type="InterPro" id="IPR050452">
    <property type="entry name" value="Metacaspase"/>
</dbReference>
<accession>A0A9P0EPJ8</accession>